<sequence precursor="true">MTGKSPLPALSRLLAVAAMILAGCSHAYVNPNIADPADAKKQFAADSAICTQEANQDVPPTYGMDRFYFDPTPIAETEKWMGNVVEDDDNLDAYSACMHRRGWRFKKKK</sequence>
<organism evidence="2 3">
    <name type="scientific">Solidesulfovibrio fructosivorans JJ]</name>
    <dbReference type="NCBI Taxonomy" id="596151"/>
    <lineage>
        <taxon>Bacteria</taxon>
        <taxon>Pseudomonadati</taxon>
        <taxon>Thermodesulfobacteriota</taxon>
        <taxon>Desulfovibrionia</taxon>
        <taxon>Desulfovibrionales</taxon>
        <taxon>Desulfovibrionaceae</taxon>
        <taxon>Solidesulfovibrio</taxon>
    </lineage>
</organism>
<evidence type="ECO:0000313" key="3">
    <source>
        <dbReference type="Proteomes" id="UP000006250"/>
    </source>
</evidence>
<dbReference type="OrthoDB" id="5459160at2"/>
<protein>
    <recommendedName>
        <fullName evidence="4">Lipoprotein</fullName>
    </recommendedName>
</protein>
<evidence type="ECO:0000313" key="2">
    <source>
        <dbReference type="EMBL" id="EFL50348.1"/>
    </source>
</evidence>
<gene>
    <name evidence="2" type="ORF">DesfrDRAFT_2914</name>
</gene>
<dbReference type="EMBL" id="AECZ01000021">
    <property type="protein sequence ID" value="EFL50348.1"/>
    <property type="molecule type" value="Genomic_DNA"/>
</dbReference>
<keyword evidence="1" id="KW-0732">Signal</keyword>
<dbReference type="AlphaFoldDB" id="E1JZ65"/>
<evidence type="ECO:0000256" key="1">
    <source>
        <dbReference type="SAM" id="SignalP"/>
    </source>
</evidence>
<keyword evidence="3" id="KW-1185">Reference proteome</keyword>
<reference evidence="2 3" key="1">
    <citation type="submission" date="2010-08" db="EMBL/GenBank/DDBJ databases">
        <title>The draft genome of Desulfovibrio fructosovorans JJ.</title>
        <authorList>
            <consortium name="US DOE Joint Genome Institute (JGI-PGF)"/>
            <person name="Lucas S."/>
            <person name="Copeland A."/>
            <person name="Lapidus A."/>
            <person name="Cheng J.-F."/>
            <person name="Bruce D."/>
            <person name="Goodwin L."/>
            <person name="Pitluck S."/>
            <person name="Land M.L."/>
            <person name="Hauser L."/>
            <person name="Chang Y.-J."/>
            <person name="Jeffries C."/>
            <person name="Wall J.D."/>
            <person name="Stahl D.A."/>
            <person name="Arkin A.P."/>
            <person name="Dehal P."/>
            <person name="Stolyar S.M."/>
            <person name="Hazen T.C."/>
            <person name="Woyke T.J."/>
        </authorList>
    </citation>
    <scope>NUCLEOTIDE SEQUENCE [LARGE SCALE GENOMIC DNA]</scope>
    <source>
        <strain evidence="2 3">JJ</strain>
    </source>
</reference>
<accession>E1JZ65</accession>
<name>E1JZ65_SOLFR</name>
<feature type="chain" id="PRO_5003148046" description="Lipoprotein" evidence="1">
    <location>
        <begin position="28"/>
        <end position="109"/>
    </location>
</feature>
<feature type="signal peptide" evidence="1">
    <location>
        <begin position="1"/>
        <end position="27"/>
    </location>
</feature>
<evidence type="ECO:0008006" key="4">
    <source>
        <dbReference type="Google" id="ProtNLM"/>
    </source>
</evidence>
<dbReference type="Proteomes" id="UP000006250">
    <property type="component" value="Unassembled WGS sequence"/>
</dbReference>
<proteinExistence type="predicted"/>
<dbReference type="RefSeq" id="WP_005995064.1">
    <property type="nucleotide sequence ID" value="NZ_AECZ01000021.1"/>
</dbReference>
<dbReference type="PROSITE" id="PS51257">
    <property type="entry name" value="PROKAR_LIPOPROTEIN"/>
    <property type="match status" value="1"/>
</dbReference>
<comment type="caution">
    <text evidence="2">The sequence shown here is derived from an EMBL/GenBank/DDBJ whole genome shotgun (WGS) entry which is preliminary data.</text>
</comment>
<dbReference type="eggNOG" id="ENOG503182F">
    <property type="taxonomic scope" value="Bacteria"/>
</dbReference>